<comment type="caution">
    <text evidence="1">The sequence shown here is derived from an EMBL/GenBank/DDBJ whole genome shotgun (WGS) entry which is preliminary data.</text>
</comment>
<evidence type="ECO:0000313" key="2">
    <source>
        <dbReference type="Proteomes" id="UP000499080"/>
    </source>
</evidence>
<reference evidence="1 2" key="1">
    <citation type="journal article" date="2019" name="Sci. Rep.">
        <title>Orb-weaving spider Araneus ventricosus genome elucidates the spidroin gene catalogue.</title>
        <authorList>
            <person name="Kono N."/>
            <person name="Nakamura H."/>
            <person name="Ohtoshi R."/>
            <person name="Moran D.A.P."/>
            <person name="Shinohara A."/>
            <person name="Yoshida Y."/>
            <person name="Fujiwara M."/>
            <person name="Mori M."/>
            <person name="Tomita M."/>
            <person name="Arakawa K."/>
        </authorList>
    </citation>
    <scope>NUCLEOTIDE SEQUENCE [LARGE SCALE GENOMIC DNA]</scope>
</reference>
<protein>
    <submittedName>
        <fullName evidence="1">Uncharacterized protein</fullName>
    </submittedName>
</protein>
<name>A0A4Y2VDR4_ARAVE</name>
<evidence type="ECO:0000313" key="1">
    <source>
        <dbReference type="EMBL" id="GBO22514.1"/>
    </source>
</evidence>
<dbReference type="AlphaFoldDB" id="A0A4Y2VDR4"/>
<accession>A0A4Y2VDR4</accession>
<sequence length="123" mass="14099">MGPFHLSKPFRLAVERDKCGCGEQEVPSLAAQIALLTSSFHPHETRLIWDPWVARSLLTQNILSYIDQKLSLLNLGLSLEATKSDARRPATFCQPLNYPSFLTERNYFTLRHQFCKPSMYSIK</sequence>
<organism evidence="1 2">
    <name type="scientific">Araneus ventricosus</name>
    <name type="common">Orbweaver spider</name>
    <name type="synonym">Epeira ventricosa</name>
    <dbReference type="NCBI Taxonomy" id="182803"/>
    <lineage>
        <taxon>Eukaryota</taxon>
        <taxon>Metazoa</taxon>
        <taxon>Ecdysozoa</taxon>
        <taxon>Arthropoda</taxon>
        <taxon>Chelicerata</taxon>
        <taxon>Arachnida</taxon>
        <taxon>Araneae</taxon>
        <taxon>Araneomorphae</taxon>
        <taxon>Entelegynae</taxon>
        <taxon>Araneoidea</taxon>
        <taxon>Araneidae</taxon>
        <taxon>Araneus</taxon>
    </lineage>
</organism>
<dbReference type="EMBL" id="BGPR01045593">
    <property type="protein sequence ID" value="GBO22514.1"/>
    <property type="molecule type" value="Genomic_DNA"/>
</dbReference>
<dbReference type="Proteomes" id="UP000499080">
    <property type="component" value="Unassembled WGS sequence"/>
</dbReference>
<gene>
    <name evidence="1" type="ORF">AVEN_28714_1</name>
</gene>
<keyword evidence="2" id="KW-1185">Reference proteome</keyword>
<proteinExistence type="predicted"/>